<evidence type="ECO:0000313" key="3">
    <source>
        <dbReference type="EMBL" id="ASU22604.1"/>
    </source>
</evidence>
<keyword evidence="4" id="KW-1185">Reference proteome</keyword>
<proteinExistence type="predicted"/>
<dbReference type="InterPro" id="IPR007401">
    <property type="entry name" value="DUF454"/>
</dbReference>
<keyword evidence="1" id="KW-0997">Cell inner membrane</keyword>
<evidence type="ECO:0000256" key="1">
    <source>
        <dbReference type="PIRNR" id="PIRNR016789"/>
    </source>
</evidence>
<gene>
    <name evidence="3" type="ORF">CCZ37_08340</name>
</gene>
<sequence length="128" mass="14854">MRHFFLTVVGGLCLLLGAIGIFLPLLPTTPFILLASACFLRSSPRFHAWLHQHQTLGPILDNWQQHGAVSRQVKQRGCLWIILSFTFSIWVVPHFWLKIMLFTMLVVLITWFIRLPTHEQVANQQENH</sequence>
<protein>
    <recommendedName>
        <fullName evidence="1">Inner membrane protein</fullName>
    </recommendedName>
</protein>
<reference evidence="3 4" key="1">
    <citation type="submission" date="2017-08" db="EMBL/GenBank/DDBJ databases">
        <title>The Vibrio qinghaiensis sp.-Q67 is a luminous bacteria isolated firstly from Qinghai lake, Qinghai province, China, which has been proved to be very sensitive to detect environmental and food pollutants. Therefore, complete genome analysis of V. qinghaiensis sp.-Q67 highlights the potential application of this strain on detection of hazards in the contaminated environments.</title>
        <authorList>
            <person name="Gong L."/>
        </authorList>
    </citation>
    <scope>NUCLEOTIDE SEQUENCE [LARGE SCALE GENOMIC DNA]</scope>
    <source>
        <strain evidence="3 4">Q67</strain>
    </source>
</reference>
<dbReference type="GO" id="GO:0005886">
    <property type="term" value="C:plasma membrane"/>
    <property type="evidence" value="ECO:0007669"/>
    <property type="project" value="UniProtKB-SubCell"/>
</dbReference>
<keyword evidence="1 2" id="KW-0472">Membrane</keyword>
<name>A0A223MYJ8_9VIBR</name>
<accession>A0A223MYJ8</accession>
<evidence type="ECO:0000313" key="4">
    <source>
        <dbReference type="Proteomes" id="UP000215148"/>
    </source>
</evidence>
<evidence type="ECO:0000256" key="2">
    <source>
        <dbReference type="SAM" id="Phobius"/>
    </source>
</evidence>
<keyword evidence="2" id="KW-1133">Transmembrane helix</keyword>
<dbReference type="Proteomes" id="UP000215148">
    <property type="component" value="Chromosome 1"/>
</dbReference>
<dbReference type="EMBL" id="CP022741">
    <property type="protein sequence ID" value="ASU22604.1"/>
    <property type="molecule type" value="Genomic_DNA"/>
</dbReference>
<feature type="transmembrane region" description="Helical" evidence="2">
    <location>
        <begin position="95"/>
        <end position="113"/>
    </location>
</feature>
<keyword evidence="2" id="KW-0812">Transmembrane</keyword>
<organism evidence="3 4">
    <name type="scientific">Vibrio qinghaiensis</name>
    <dbReference type="NCBI Taxonomy" id="2025808"/>
    <lineage>
        <taxon>Bacteria</taxon>
        <taxon>Pseudomonadati</taxon>
        <taxon>Pseudomonadota</taxon>
        <taxon>Gammaproteobacteria</taxon>
        <taxon>Vibrionales</taxon>
        <taxon>Vibrionaceae</taxon>
        <taxon>Vibrio</taxon>
    </lineage>
</organism>
<dbReference type="PANTHER" id="PTHR35813:SF1">
    <property type="entry name" value="INNER MEMBRANE PROTEIN YBAN"/>
    <property type="match status" value="1"/>
</dbReference>
<dbReference type="Pfam" id="PF04304">
    <property type="entry name" value="DUF454"/>
    <property type="match status" value="1"/>
</dbReference>
<comment type="subcellular location">
    <subcellularLocation>
        <location evidence="1">Cell inner membrane</location>
        <topology evidence="1">Multi-pass membrane protein</topology>
    </subcellularLocation>
</comment>
<dbReference type="PANTHER" id="PTHR35813">
    <property type="entry name" value="INNER MEMBRANE PROTEIN YBAN"/>
    <property type="match status" value="1"/>
</dbReference>
<keyword evidence="1" id="KW-1003">Cell membrane</keyword>
<dbReference type="PIRSF" id="PIRSF016789">
    <property type="entry name" value="DUF454"/>
    <property type="match status" value="1"/>
</dbReference>
<dbReference type="KEGG" id="vqi:CCZ37_08340"/>
<dbReference type="AlphaFoldDB" id="A0A223MYJ8"/>